<keyword evidence="4" id="KW-1185">Reference proteome</keyword>
<comment type="caution">
    <text evidence="3">The sequence shown here is derived from an EMBL/GenBank/DDBJ whole genome shotgun (WGS) entry which is preliminary data.</text>
</comment>
<feature type="signal peptide" evidence="2">
    <location>
        <begin position="1"/>
        <end position="27"/>
    </location>
</feature>
<sequence length="217" mass="21023">MTDSRPHPFGARSATLAVASLALVALAGCGGDGGEATDGGASPTASSTASASASASPTMSASASTSATPSESATSDVPTMDPVVVAGVQDALAEQFPALIPTSLPAGWSITSATYDAQGWVVQATDDTGAPVVLTQRTGKLAPLVAEVLGDGATESGSVDLESSGLGTWSSYDGSTTGIGRALPSTAVVVTAADTDTAAEFAGTLITAEDSDIPEAG</sequence>
<feature type="compositionally biased region" description="Low complexity" evidence="1">
    <location>
        <begin position="38"/>
        <end position="75"/>
    </location>
</feature>
<dbReference type="InterPro" id="IPR025339">
    <property type="entry name" value="DUF4245"/>
</dbReference>
<name>A0A6L7EW59_9ACTN</name>
<evidence type="ECO:0000256" key="1">
    <source>
        <dbReference type="SAM" id="MobiDB-lite"/>
    </source>
</evidence>
<gene>
    <name evidence="3" type="ORF">GRQ65_08705</name>
</gene>
<accession>A0A6L7EW59</accession>
<feature type="chain" id="PRO_5038709458" evidence="2">
    <location>
        <begin position="28"/>
        <end position="217"/>
    </location>
</feature>
<evidence type="ECO:0000313" key="4">
    <source>
        <dbReference type="Proteomes" id="UP000473325"/>
    </source>
</evidence>
<keyword evidence="2" id="KW-0732">Signal</keyword>
<dbReference type="Pfam" id="PF14030">
    <property type="entry name" value="DUF4245"/>
    <property type="match status" value="1"/>
</dbReference>
<evidence type="ECO:0000313" key="3">
    <source>
        <dbReference type="EMBL" id="MXG89628.1"/>
    </source>
</evidence>
<dbReference type="Proteomes" id="UP000473325">
    <property type="component" value="Unassembled WGS sequence"/>
</dbReference>
<dbReference type="RefSeq" id="WP_160877221.1">
    <property type="nucleotide sequence ID" value="NZ_WUEK01000004.1"/>
</dbReference>
<protein>
    <submittedName>
        <fullName evidence="3">DUF4245 family protein</fullName>
    </submittedName>
</protein>
<dbReference type="EMBL" id="WUEK01000004">
    <property type="protein sequence ID" value="MXG89628.1"/>
    <property type="molecule type" value="Genomic_DNA"/>
</dbReference>
<evidence type="ECO:0000256" key="2">
    <source>
        <dbReference type="SAM" id="SignalP"/>
    </source>
</evidence>
<organism evidence="3 4">
    <name type="scientific">Nocardioides flavescens</name>
    <dbReference type="NCBI Taxonomy" id="2691959"/>
    <lineage>
        <taxon>Bacteria</taxon>
        <taxon>Bacillati</taxon>
        <taxon>Actinomycetota</taxon>
        <taxon>Actinomycetes</taxon>
        <taxon>Propionibacteriales</taxon>
        <taxon>Nocardioidaceae</taxon>
        <taxon>Nocardioides</taxon>
    </lineage>
</organism>
<reference evidence="3 4" key="1">
    <citation type="submission" date="2019-12" db="EMBL/GenBank/DDBJ databases">
        <authorList>
            <person name="Kun Z."/>
        </authorList>
    </citation>
    <scope>NUCLEOTIDE SEQUENCE [LARGE SCALE GENOMIC DNA]</scope>
    <source>
        <strain evidence="3 4">YIM 123512</strain>
    </source>
</reference>
<dbReference type="PROSITE" id="PS51257">
    <property type="entry name" value="PROKAR_LIPOPROTEIN"/>
    <property type="match status" value="1"/>
</dbReference>
<dbReference type="AlphaFoldDB" id="A0A6L7EW59"/>
<proteinExistence type="predicted"/>
<feature type="region of interest" description="Disordered" evidence="1">
    <location>
        <begin position="32"/>
        <end position="78"/>
    </location>
</feature>